<dbReference type="EMBL" id="JADOES010000022">
    <property type="protein sequence ID" value="MBT9316182.1"/>
    <property type="molecule type" value="Genomic_DNA"/>
</dbReference>
<reference evidence="1" key="1">
    <citation type="submission" date="2020-11" db="EMBL/GenBank/DDBJ databases">
        <authorList>
            <person name="Konstantinou D."/>
            <person name="Gkelis S."/>
            <person name="Popin R."/>
            <person name="Fewer D."/>
            <person name="Sivonen K."/>
        </authorList>
    </citation>
    <scope>NUCLEOTIDE SEQUENCE</scope>
    <source>
        <strain evidence="1">TAU-MAC 1115</strain>
    </source>
</reference>
<dbReference type="AlphaFoldDB" id="A0A947GKA7"/>
<evidence type="ECO:0000313" key="1">
    <source>
        <dbReference type="EMBL" id="MBT9316182.1"/>
    </source>
</evidence>
<reference evidence="1" key="2">
    <citation type="journal article" date="2021" name="Mar. Drugs">
        <title>Genome Reduction and Secondary Metabolism of the Marine Sponge-Associated Cyanobacterium Leptothoe.</title>
        <authorList>
            <person name="Konstantinou D."/>
            <person name="Popin R.V."/>
            <person name="Fewer D.P."/>
            <person name="Sivonen K."/>
            <person name="Gkelis S."/>
        </authorList>
    </citation>
    <scope>NUCLEOTIDE SEQUENCE</scope>
    <source>
        <strain evidence="1">TAU-MAC 1115</strain>
    </source>
</reference>
<comment type="caution">
    <text evidence="1">The sequence shown here is derived from an EMBL/GenBank/DDBJ whole genome shotgun (WGS) entry which is preliminary data.</text>
</comment>
<gene>
    <name evidence="1" type="ORF">IXB50_12195</name>
</gene>
<sequence length="140" mass="15594">MPAVSGYAMLKNGRRQLKDTILIDFDGVLRHWVGSEISNAEPTLGLTRGTLFSCAFSHELLLPAITGKVTHEQWHERVRSKLVQIHNDHVADMLIKAWNEATWEIDFTMLKGLKQLAPTCQHGAYAGVVGPFVNKKKGMG</sequence>
<keyword evidence="2" id="KW-1185">Reference proteome</keyword>
<protein>
    <submittedName>
        <fullName evidence="1">Uncharacterized protein</fullName>
    </submittedName>
</protein>
<evidence type="ECO:0000313" key="2">
    <source>
        <dbReference type="Proteomes" id="UP000717364"/>
    </source>
</evidence>
<organism evidence="1 2">
    <name type="scientific">Leptothoe spongobia TAU-MAC 1115</name>
    <dbReference type="NCBI Taxonomy" id="1967444"/>
    <lineage>
        <taxon>Bacteria</taxon>
        <taxon>Bacillati</taxon>
        <taxon>Cyanobacteriota</taxon>
        <taxon>Cyanophyceae</taxon>
        <taxon>Nodosilineales</taxon>
        <taxon>Cymatolegaceae</taxon>
        <taxon>Leptothoe</taxon>
        <taxon>Leptothoe spongobia</taxon>
    </lineage>
</organism>
<name>A0A947GKA7_9CYAN</name>
<accession>A0A947GKA7</accession>
<proteinExistence type="predicted"/>
<dbReference type="RefSeq" id="WP_326520787.1">
    <property type="nucleotide sequence ID" value="NZ_JADOES010000022.1"/>
</dbReference>
<dbReference type="Proteomes" id="UP000717364">
    <property type="component" value="Unassembled WGS sequence"/>
</dbReference>